<dbReference type="Proteomes" id="UP000515202">
    <property type="component" value="Unplaced"/>
</dbReference>
<feature type="compositionally biased region" description="Basic and acidic residues" evidence="1">
    <location>
        <begin position="53"/>
        <end position="67"/>
    </location>
</feature>
<feature type="region of interest" description="Disordered" evidence="1">
    <location>
        <begin position="163"/>
        <end position="211"/>
    </location>
</feature>
<protein>
    <submittedName>
        <fullName evidence="3">Uncharacterized protein LOC105311596</fullName>
    </submittedName>
</protein>
<feature type="region of interest" description="Disordered" evidence="1">
    <location>
        <begin position="1"/>
        <end position="116"/>
    </location>
</feature>
<evidence type="ECO:0000313" key="3">
    <source>
        <dbReference type="RefSeq" id="XP_011385867.1"/>
    </source>
</evidence>
<dbReference type="GeneID" id="105311596"/>
<evidence type="ECO:0000313" key="2">
    <source>
        <dbReference type="Proteomes" id="UP000515202"/>
    </source>
</evidence>
<dbReference type="AlphaFoldDB" id="A0A6P3RU39"/>
<feature type="compositionally biased region" description="Polar residues" evidence="1">
    <location>
        <begin position="14"/>
        <end position="31"/>
    </location>
</feature>
<gene>
    <name evidence="3" type="primary">LOC105311596</name>
</gene>
<dbReference type="RefSeq" id="XP_011385867.1">
    <property type="nucleotide sequence ID" value="XM_011387565.2"/>
</dbReference>
<keyword evidence="2" id="KW-1185">Reference proteome</keyword>
<evidence type="ECO:0000256" key="1">
    <source>
        <dbReference type="SAM" id="MobiDB-lite"/>
    </source>
</evidence>
<accession>A0A6P3RU39</accession>
<sequence length="211" mass="23660">MPPEAGNGGIQKTECPSPTSSQRGPPSNTFSEIVRRDETRKLFETAAHQVTIRTDKRSERKQTEKKQNVQQTEWRANRLAERRERLAVPGPRRKHGSHSESSTVATPPSRALGRRRRRLLQQIRSRSGTRTRPALARVQGRRSCSVWRGRPCSRKGANSLLLKRSGCHRRPETGGFKRRSAQAPLAPKGGLPVTRSRKSSGAPSNHPDRQT</sequence>
<proteinExistence type="predicted"/>
<dbReference type="KEGG" id="pvp:105311596"/>
<name>A0A6P3RU39_PTEVA</name>
<feature type="compositionally biased region" description="Basic and acidic residues" evidence="1">
    <location>
        <begin position="75"/>
        <end position="86"/>
    </location>
</feature>
<feature type="compositionally biased region" description="Basic and acidic residues" evidence="1">
    <location>
        <begin position="33"/>
        <end position="43"/>
    </location>
</feature>
<organism evidence="2 3">
    <name type="scientific">Pteropus vampyrus</name>
    <name type="common">Large flying fox</name>
    <dbReference type="NCBI Taxonomy" id="132908"/>
    <lineage>
        <taxon>Eukaryota</taxon>
        <taxon>Metazoa</taxon>
        <taxon>Chordata</taxon>
        <taxon>Craniata</taxon>
        <taxon>Vertebrata</taxon>
        <taxon>Euteleostomi</taxon>
        <taxon>Mammalia</taxon>
        <taxon>Eutheria</taxon>
        <taxon>Laurasiatheria</taxon>
        <taxon>Chiroptera</taxon>
        <taxon>Yinpterochiroptera</taxon>
        <taxon>Pteropodoidea</taxon>
        <taxon>Pteropodidae</taxon>
        <taxon>Pteropodinae</taxon>
        <taxon>Pteropus</taxon>
    </lineage>
</organism>
<reference evidence="3" key="1">
    <citation type="submission" date="2025-08" db="UniProtKB">
        <authorList>
            <consortium name="RefSeq"/>
        </authorList>
    </citation>
    <scope>IDENTIFICATION</scope>
    <source>
        <tissue evidence="3">Kidney</tissue>
    </source>
</reference>